<dbReference type="RefSeq" id="WP_218910136.1">
    <property type="nucleotide sequence ID" value="NZ_JACCFP010000001.1"/>
</dbReference>
<organism evidence="2 3">
    <name type="scientific">Nocardioides thalensis</name>
    <dbReference type="NCBI Taxonomy" id="1914755"/>
    <lineage>
        <taxon>Bacteria</taxon>
        <taxon>Bacillati</taxon>
        <taxon>Actinomycetota</taxon>
        <taxon>Actinomycetes</taxon>
        <taxon>Propionibacteriales</taxon>
        <taxon>Nocardioidaceae</taxon>
        <taxon>Nocardioides</taxon>
    </lineage>
</organism>
<dbReference type="AlphaFoldDB" id="A0A853BYF3"/>
<dbReference type="GO" id="GO:0032259">
    <property type="term" value="P:methylation"/>
    <property type="evidence" value="ECO:0007669"/>
    <property type="project" value="UniProtKB-KW"/>
</dbReference>
<dbReference type="EMBL" id="JACCFP010000001">
    <property type="protein sequence ID" value="NYI99980.1"/>
    <property type="molecule type" value="Genomic_DNA"/>
</dbReference>
<feature type="domain" description="Methyltransferase" evidence="1">
    <location>
        <begin position="18"/>
        <end position="107"/>
    </location>
</feature>
<gene>
    <name evidence="2" type="ORF">HNR19_000679</name>
</gene>
<accession>A0A853BYF3</accession>
<dbReference type="GO" id="GO:0008168">
    <property type="term" value="F:methyltransferase activity"/>
    <property type="evidence" value="ECO:0007669"/>
    <property type="project" value="UniProtKB-KW"/>
</dbReference>
<evidence type="ECO:0000313" key="3">
    <source>
        <dbReference type="Proteomes" id="UP000530424"/>
    </source>
</evidence>
<dbReference type="Pfam" id="PF13649">
    <property type="entry name" value="Methyltransf_25"/>
    <property type="match status" value="1"/>
</dbReference>
<evidence type="ECO:0000259" key="1">
    <source>
        <dbReference type="Pfam" id="PF13649"/>
    </source>
</evidence>
<evidence type="ECO:0000313" key="2">
    <source>
        <dbReference type="EMBL" id="NYI99980.1"/>
    </source>
</evidence>
<dbReference type="InterPro" id="IPR029063">
    <property type="entry name" value="SAM-dependent_MTases_sf"/>
</dbReference>
<proteinExistence type="predicted"/>
<keyword evidence="2" id="KW-0489">Methyltransferase</keyword>
<dbReference type="InterPro" id="IPR041698">
    <property type="entry name" value="Methyltransf_25"/>
</dbReference>
<dbReference type="SUPFAM" id="SSF53335">
    <property type="entry name" value="S-adenosyl-L-methionine-dependent methyltransferases"/>
    <property type="match status" value="1"/>
</dbReference>
<dbReference type="Gene3D" id="3.40.50.150">
    <property type="entry name" value="Vaccinia Virus protein VP39"/>
    <property type="match status" value="1"/>
</dbReference>
<dbReference type="CDD" id="cd02440">
    <property type="entry name" value="AdoMet_MTases"/>
    <property type="match status" value="1"/>
</dbReference>
<name>A0A853BYF3_9ACTN</name>
<keyword evidence="2" id="KW-0808">Transferase</keyword>
<dbReference type="Proteomes" id="UP000530424">
    <property type="component" value="Unassembled WGS sequence"/>
</dbReference>
<keyword evidence="3" id="KW-1185">Reference proteome</keyword>
<sequence length="174" mass="18568">MCTQLLELAGHGRGRKALDLGAGAGVETRALAAHGWRVLAVDLDPRLPGRIADLVRGGRVAAVVGDLRDVSLPSAELVHSSLVLSFTGPADFPAVWARIRGCLLPGGRLGVDFFGPRDGWADVPSLTILDRPQVEELVAGMDDVRVDEEEWDGPSYGGDAKHWHVIQVLARQPG</sequence>
<protein>
    <submittedName>
        <fullName evidence="2">SAM-dependent methyltransferase</fullName>
    </submittedName>
</protein>
<reference evidence="2 3" key="1">
    <citation type="submission" date="2020-07" db="EMBL/GenBank/DDBJ databases">
        <title>Sequencing the genomes of 1000 actinobacteria strains.</title>
        <authorList>
            <person name="Klenk H.-P."/>
        </authorList>
    </citation>
    <scope>NUCLEOTIDE SEQUENCE [LARGE SCALE GENOMIC DNA]</scope>
    <source>
        <strain evidence="2 3">DSM 103833</strain>
    </source>
</reference>
<comment type="caution">
    <text evidence="2">The sequence shown here is derived from an EMBL/GenBank/DDBJ whole genome shotgun (WGS) entry which is preliminary data.</text>
</comment>